<dbReference type="GO" id="GO:0030488">
    <property type="term" value="P:tRNA methylation"/>
    <property type="evidence" value="ECO:0007669"/>
    <property type="project" value="InterPro"/>
</dbReference>
<keyword evidence="1" id="KW-0862">Zinc</keyword>
<dbReference type="Pfam" id="PF05206">
    <property type="entry name" value="TRM13"/>
    <property type="match status" value="1"/>
</dbReference>
<gene>
    <name evidence="4" type="ORF">BC938DRAFT_480084</name>
</gene>
<feature type="compositionally biased region" description="Basic and acidic residues" evidence="2">
    <location>
        <begin position="104"/>
        <end position="117"/>
    </location>
</feature>
<accession>A0A433QJG6</accession>
<dbReference type="InterPro" id="IPR007871">
    <property type="entry name" value="Methyltransferase_TRM13"/>
</dbReference>
<dbReference type="GO" id="GO:0106050">
    <property type="term" value="F:tRNA 2'-O-methyltransferase activity"/>
    <property type="evidence" value="ECO:0007669"/>
    <property type="project" value="UniProtKB-UniRule"/>
</dbReference>
<comment type="similarity">
    <text evidence="1">Belongs to the methyltransferase TRM13 family.</text>
</comment>
<comment type="catalytic activity">
    <reaction evidence="1">
        <text>adenosine(4) in tRNA(His) + S-adenosyl-L-methionine = 2'-O-methyladenosine(4) in tRNA(His) + S-adenosyl-L-homocysteine + H(+)</text>
        <dbReference type="Rhea" id="RHEA:43196"/>
        <dbReference type="Rhea" id="RHEA-COMP:10401"/>
        <dbReference type="Rhea" id="RHEA-COMP:10402"/>
        <dbReference type="ChEBI" id="CHEBI:15378"/>
        <dbReference type="ChEBI" id="CHEBI:57856"/>
        <dbReference type="ChEBI" id="CHEBI:59789"/>
        <dbReference type="ChEBI" id="CHEBI:74411"/>
        <dbReference type="ChEBI" id="CHEBI:74477"/>
        <dbReference type="EC" id="2.1.1.225"/>
    </reaction>
</comment>
<evidence type="ECO:0000256" key="1">
    <source>
        <dbReference type="RuleBase" id="RU367103"/>
    </source>
</evidence>
<comment type="catalytic activity">
    <reaction evidence="1">
        <text>cytidine(4) in tRNA(Pro) + S-adenosyl-L-methionine = 2'-O-methylcytidine(4) in tRNA(Pro) + S-adenosyl-L-homocysteine + H(+)</text>
        <dbReference type="Rhea" id="RHEA:32767"/>
        <dbReference type="Rhea" id="RHEA-COMP:10397"/>
        <dbReference type="Rhea" id="RHEA-COMP:10398"/>
        <dbReference type="ChEBI" id="CHEBI:15378"/>
        <dbReference type="ChEBI" id="CHEBI:57856"/>
        <dbReference type="ChEBI" id="CHEBI:59789"/>
        <dbReference type="ChEBI" id="CHEBI:74495"/>
        <dbReference type="ChEBI" id="CHEBI:82748"/>
        <dbReference type="EC" id="2.1.1.225"/>
    </reaction>
</comment>
<dbReference type="InterPro" id="IPR039044">
    <property type="entry name" value="Trm13"/>
</dbReference>
<dbReference type="Proteomes" id="UP000274822">
    <property type="component" value="Unassembled WGS sequence"/>
</dbReference>
<reference evidence="4 5" key="1">
    <citation type="journal article" date="2018" name="New Phytol.">
        <title>Phylogenomics of Endogonaceae and evolution of mycorrhizas within Mucoromycota.</title>
        <authorList>
            <person name="Chang Y."/>
            <person name="Desiro A."/>
            <person name="Na H."/>
            <person name="Sandor L."/>
            <person name="Lipzen A."/>
            <person name="Clum A."/>
            <person name="Barry K."/>
            <person name="Grigoriev I.V."/>
            <person name="Martin F.M."/>
            <person name="Stajich J.E."/>
            <person name="Smith M.E."/>
            <person name="Bonito G."/>
            <person name="Spatafora J.W."/>
        </authorList>
    </citation>
    <scope>NUCLEOTIDE SEQUENCE [LARGE SCALE GENOMIC DNA]</scope>
    <source>
        <strain evidence="4 5">AD002</strain>
    </source>
</reference>
<dbReference type="EC" id="2.1.1.225" evidence="1"/>
<name>A0A433QJG6_9FUNG</name>
<sequence>MVVTVPCSFQQYCRRQQRYRRCHLTISYPDEIPPGLRDAPVLCPHHARPGPGATEDPQRNPKQQHDRNAPNRRAKRENAKGEGGGDTEQGRYSDWGPNTDADADADRSYAEHEDNNAHRPHAHSCPAPSSIDVAEIPRSLLSMLQRMFMHDDAHITFPPPSYLSPHPSFPRVFSNPGRHRHKHLSQESSMLHNMHRLDMVPEESRGDHIIVEFGAGTARLSRHYQLCVLDNAAQQQKEDGNTSSTPPRLHFYLIDRQKFRSRRQTDYMLRRDGAASVRRFVGDVSECGDIAGLFHSTETVKDNDGDDSAQKNTDARHRTLTMLAKHFCGPATDAALTWLASSLSSAPTPITNINVCMATCCHALCDWDAYVNRGYMREMFGRFAKDRTSSSDDIDSGSDIDDEAQAAQLFKWVCRLSSWATLSFTASDDADMDPDAEGPHVLDLTTRAGRRLCGRLCKLLLDRGRAVFLERVLRSLCGPVEVEVVEYTRESGERGLIIGRWSNSGELDHGWRWASRGGDFGTSWRGVCPVAWGLSCVVMCPSKPIEARAHLHYWAPTGPRFAASVFVKEHHDWLNETSVPARSA</sequence>
<comment type="caution">
    <text evidence="4">The sequence shown here is derived from an EMBL/GenBank/DDBJ whole genome shotgun (WGS) entry which is preliminary data.</text>
</comment>
<proteinExistence type="inferred from homology"/>
<dbReference type="GO" id="GO:0008270">
    <property type="term" value="F:zinc ion binding"/>
    <property type="evidence" value="ECO:0007669"/>
    <property type="project" value="UniProtKB-KW"/>
</dbReference>
<comment type="catalytic activity">
    <reaction evidence="1">
        <text>cytidine(4) in tRNA(Gly)(GCC) + S-adenosyl-L-methionine = 2'-O-methylcytidine(4) in tRNA(Gly)(GCC) + S-adenosyl-L-homocysteine + H(+)</text>
        <dbReference type="Rhea" id="RHEA:43192"/>
        <dbReference type="Rhea" id="RHEA-COMP:10399"/>
        <dbReference type="Rhea" id="RHEA-COMP:10400"/>
        <dbReference type="ChEBI" id="CHEBI:15378"/>
        <dbReference type="ChEBI" id="CHEBI:57856"/>
        <dbReference type="ChEBI" id="CHEBI:59789"/>
        <dbReference type="ChEBI" id="CHEBI:74495"/>
        <dbReference type="ChEBI" id="CHEBI:82748"/>
        <dbReference type="EC" id="2.1.1.225"/>
    </reaction>
</comment>
<feature type="compositionally biased region" description="Basic and acidic residues" evidence="2">
    <location>
        <begin position="56"/>
        <end position="69"/>
    </location>
</feature>
<comment type="function">
    <text evidence="1">tRNA methylase which 2'-O-methylates cytidine(4) in tRNA(Pro) and tRNA(Gly)(GCC), and adenosine(4) in tRNA(His).</text>
</comment>
<dbReference type="EMBL" id="RBNJ01004523">
    <property type="protein sequence ID" value="RUS29906.1"/>
    <property type="molecule type" value="Genomic_DNA"/>
</dbReference>
<dbReference type="AlphaFoldDB" id="A0A433QJG6"/>
<evidence type="ECO:0000313" key="5">
    <source>
        <dbReference type="Proteomes" id="UP000274822"/>
    </source>
</evidence>
<evidence type="ECO:0000256" key="2">
    <source>
        <dbReference type="SAM" id="MobiDB-lite"/>
    </source>
</evidence>
<keyword evidence="1 4" id="KW-0489">Methyltransferase</keyword>
<keyword evidence="1" id="KW-0479">Metal-binding</keyword>
<feature type="domain" description="Methyltransferase TRM13" evidence="3">
    <location>
        <begin position="186"/>
        <end position="489"/>
    </location>
</feature>
<dbReference type="PANTHER" id="PTHR12998">
    <property type="entry name" value="TRNA:M(4)X MODIFICATION ENZYME TRM13 HOMOLOG"/>
    <property type="match status" value="1"/>
</dbReference>
<keyword evidence="1" id="KW-0819">tRNA processing</keyword>
<keyword evidence="1" id="KW-0949">S-adenosyl-L-methionine</keyword>
<protein>
    <recommendedName>
        <fullName evidence="1">tRNA:m(4)X modification enzyme TRM13</fullName>
        <ecNumber evidence="1">2.1.1.225</ecNumber>
    </recommendedName>
</protein>
<keyword evidence="1" id="KW-0863">Zinc-finger</keyword>
<organism evidence="4 5">
    <name type="scientific">Jimgerdemannia flammicorona</name>
    <dbReference type="NCBI Taxonomy" id="994334"/>
    <lineage>
        <taxon>Eukaryota</taxon>
        <taxon>Fungi</taxon>
        <taxon>Fungi incertae sedis</taxon>
        <taxon>Mucoromycota</taxon>
        <taxon>Mucoromycotina</taxon>
        <taxon>Endogonomycetes</taxon>
        <taxon>Endogonales</taxon>
        <taxon>Endogonaceae</taxon>
        <taxon>Jimgerdemannia</taxon>
    </lineage>
</organism>
<dbReference type="PANTHER" id="PTHR12998:SF0">
    <property type="entry name" value="TRNA:M(4)X MODIFICATION ENZYME TRM13 HOMOLOG"/>
    <property type="match status" value="1"/>
</dbReference>
<evidence type="ECO:0000313" key="4">
    <source>
        <dbReference type="EMBL" id="RUS29906.1"/>
    </source>
</evidence>
<evidence type="ECO:0000259" key="3">
    <source>
        <dbReference type="Pfam" id="PF05206"/>
    </source>
</evidence>
<keyword evidence="1 4" id="KW-0808">Transferase</keyword>
<feature type="region of interest" description="Disordered" evidence="2">
    <location>
        <begin position="28"/>
        <end position="130"/>
    </location>
</feature>
<keyword evidence="5" id="KW-1185">Reference proteome</keyword>